<dbReference type="InterPro" id="IPR000711">
    <property type="entry name" value="ATPase_OSCP/dsu"/>
</dbReference>
<dbReference type="GO" id="GO:0046933">
    <property type="term" value="F:proton-transporting ATP synthase activity, rotational mechanism"/>
    <property type="evidence" value="ECO:0007669"/>
    <property type="project" value="InterPro"/>
</dbReference>
<evidence type="ECO:0000313" key="8">
    <source>
        <dbReference type="Proteomes" id="UP000177122"/>
    </source>
</evidence>
<dbReference type="AlphaFoldDB" id="A0A1G2CV45"/>
<dbReference type="PANTHER" id="PTHR11910">
    <property type="entry name" value="ATP SYNTHASE DELTA CHAIN"/>
    <property type="match status" value="1"/>
</dbReference>
<evidence type="ECO:0000256" key="6">
    <source>
        <dbReference type="ARBA" id="ARBA00023310"/>
    </source>
</evidence>
<keyword evidence="2" id="KW-0813">Transport</keyword>
<evidence type="ECO:0000313" key="7">
    <source>
        <dbReference type="EMBL" id="OGZ05092.1"/>
    </source>
</evidence>
<sequence>MRASYYARALHSALKEHPEMEEKLLKQFAETVKANGHTYLLPKIVRSFGKLREKEEKGNTIQVTSAVSLSEQQTQELLKKEPFKHALSTSHKKVIRTVDSSLVGGVIVKTGNERIDASYKRALLDLYQHITE</sequence>
<evidence type="ECO:0000256" key="3">
    <source>
        <dbReference type="ARBA" id="ARBA00022781"/>
    </source>
</evidence>
<organism evidence="7 8">
    <name type="scientific">Candidatus Lloydbacteria bacterium RIFCSPHIGHO2_01_FULL_49_22</name>
    <dbReference type="NCBI Taxonomy" id="1798658"/>
    <lineage>
        <taxon>Bacteria</taxon>
        <taxon>Candidatus Lloydiibacteriota</taxon>
    </lineage>
</organism>
<dbReference type="EMBL" id="MHLI01000015">
    <property type="protein sequence ID" value="OGZ05092.1"/>
    <property type="molecule type" value="Genomic_DNA"/>
</dbReference>
<dbReference type="GO" id="GO:0016020">
    <property type="term" value="C:membrane"/>
    <property type="evidence" value="ECO:0007669"/>
    <property type="project" value="UniProtKB-SubCell"/>
</dbReference>
<dbReference type="NCBIfam" id="TIGR01145">
    <property type="entry name" value="ATP_synt_delta"/>
    <property type="match status" value="1"/>
</dbReference>
<evidence type="ECO:0000256" key="1">
    <source>
        <dbReference type="ARBA" id="ARBA00004370"/>
    </source>
</evidence>
<keyword evidence="4" id="KW-0406">Ion transport</keyword>
<keyword evidence="3" id="KW-0375">Hydrogen ion transport</keyword>
<name>A0A1G2CV45_9BACT</name>
<protein>
    <submittedName>
        <fullName evidence="7">ATP synthase F1 subunit delta</fullName>
    </submittedName>
</protein>
<comment type="subcellular location">
    <subcellularLocation>
        <location evidence="1">Membrane</location>
    </subcellularLocation>
</comment>
<evidence type="ECO:0000256" key="2">
    <source>
        <dbReference type="ARBA" id="ARBA00022448"/>
    </source>
</evidence>
<accession>A0A1G2CV45</accession>
<dbReference type="Pfam" id="PF00213">
    <property type="entry name" value="OSCP"/>
    <property type="match status" value="1"/>
</dbReference>
<evidence type="ECO:0000256" key="5">
    <source>
        <dbReference type="ARBA" id="ARBA00023136"/>
    </source>
</evidence>
<proteinExistence type="predicted"/>
<dbReference type="Proteomes" id="UP000177122">
    <property type="component" value="Unassembled WGS sequence"/>
</dbReference>
<keyword evidence="6" id="KW-0066">ATP synthesis</keyword>
<comment type="caution">
    <text evidence="7">The sequence shown here is derived from an EMBL/GenBank/DDBJ whole genome shotgun (WGS) entry which is preliminary data.</text>
</comment>
<reference evidence="7 8" key="1">
    <citation type="journal article" date="2016" name="Nat. Commun.">
        <title>Thousands of microbial genomes shed light on interconnected biogeochemical processes in an aquifer system.</title>
        <authorList>
            <person name="Anantharaman K."/>
            <person name="Brown C.T."/>
            <person name="Hug L.A."/>
            <person name="Sharon I."/>
            <person name="Castelle C.J."/>
            <person name="Probst A.J."/>
            <person name="Thomas B.C."/>
            <person name="Singh A."/>
            <person name="Wilkins M.J."/>
            <person name="Karaoz U."/>
            <person name="Brodie E.L."/>
            <person name="Williams K.H."/>
            <person name="Hubbard S.S."/>
            <person name="Banfield J.F."/>
        </authorList>
    </citation>
    <scope>NUCLEOTIDE SEQUENCE [LARGE SCALE GENOMIC DNA]</scope>
</reference>
<evidence type="ECO:0000256" key="4">
    <source>
        <dbReference type="ARBA" id="ARBA00023065"/>
    </source>
</evidence>
<keyword evidence="5" id="KW-0472">Membrane</keyword>
<gene>
    <name evidence="7" type="ORF">A2845_02100</name>
</gene>